<accession>A0A1I4YKR7</accession>
<evidence type="ECO:0000313" key="3">
    <source>
        <dbReference type="EMBL" id="SFN38651.1"/>
    </source>
</evidence>
<dbReference type="Proteomes" id="UP000198575">
    <property type="component" value="Unassembled WGS sequence"/>
</dbReference>
<reference evidence="3 4" key="1">
    <citation type="submission" date="2016-10" db="EMBL/GenBank/DDBJ databases">
        <authorList>
            <person name="de Groot N.N."/>
        </authorList>
    </citation>
    <scope>NUCLEOTIDE SEQUENCE [LARGE SCALE GENOMIC DNA]</scope>
    <source>
        <strain evidence="3 4">CGMCC 1.7659</strain>
    </source>
</reference>
<keyword evidence="2" id="KW-0472">Membrane</keyword>
<keyword evidence="4" id="KW-1185">Reference proteome</keyword>
<dbReference type="RefSeq" id="WP_092408462.1">
    <property type="nucleotide sequence ID" value="NZ_FOVF01000018.1"/>
</dbReference>
<protein>
    <submittedName>
        <fullName evidence="3">Uncharacterized protein</fullName>
    </submittedName>
</protein>
<keyword evidence="2" id="KW-0812">Transmembrane</keyword>
<organism evidence="3 4">
    <name type="scientific">Dokdonella immobilis</name>
    <dbReference type="NCBI Taxonomy" id="578942"/>
    <lineage>
        <taxon>Bacteria</taxon>
        <taxon>Pseudomonadati</taxon>
        <taxon>Pseudomonadota</taxon>
        <taxon>Gammaproteobacteria</taxon>
        <taxon>Lysobacterales</taxon>
        <taxon>Rhodanobacteraceae</taxon>
        <taxon>Dokdonella</taxon>
    </lineage>
</organism>
<sequence length="98" mass="10037">MARWILIGLTLAGLVTAFLTRSPGVLGVSILMILIGSFGTVFSIAAERVSANARPDASMLPPEALLAIREKAKARASEGASSSHGEARPGPAVGGQRP</sequence>
<feature type="region of interest" description="Disordered" evidence="1">
    <location>
        <begin position="70"/>
        <end position="98"/>
    </location>
</feature>
<proteinExistence type="predicted"/>
<feature type="transmembrane region" description="Helical" evidence="2">
    <location>
        <begin position="27"/>
        <end position="46"/>
    </location>
</feature>
<dbReference type="AlphaFoldDB" id="A0A1I4YKR7"/>
<evidence type="ECO:0000256" key="1">
    <source>
        <dbReference type="SAM" id="MobiDB-lite"/>
    </source>
</evidence>
<dbReference type="EMBL" id="FOVF01000018">
    <property type="protein sequence ID" value="SFN38651.1"/>
    <property type="molecule type" value="Genomic_DNA"/>
</dbReference>
<evidence type="ECO:0000313" key="4">
    <source>
        <dbReference type="Proteomes" id="UP000198575"/>
    </source>
</evidence>
<gene>
    <name evidence="3" type="ORF">SAMN05216289_11830</name>
</gene>
<name>A0A1I4YKR7_9GAMM</name>
<evidence type="ECO:0000256" key="2">
    <source>
        <dbReference type="SAM" id="Phobius"/>
    </source>
</evidence>
<keyword evidence="2" id="KW-1133">Transmembrane helix</keyword>
<dbReference type="STRING" id="578942.SAMN05216289_11830"/>